<feature type="compositionally biased region" description="Basic and acidic residues" evidence="1">
    <location>
        <begin position="547"/>
        <end position="556"/>
    </location>
</feature>
<organism evidence="2 3">
    <name type="scientific">Channa striata</name>
    <name type="common">Snakehead murrel</name>
    <name type="synonym">Ophicephalus striatus</name>
    <dbReference type="NCBI Taxonomy" id="64152"/>
    <lineage>
        <taxon>Eukaryota</taxon>
        <taxon>Metazoa</taxon>
        <taxon>Chordata</taxon>
        <taxon>Craniata</taxon>
        <taxon>Vertebrata</taxon>
        <taxon>Euteleostomi</taxon>
        <taxon>Actinopterygii</taxon>
        <taxon>Neopterygii</taxon>
        <taxon>Teleostei</taxon>
        <taxon>Neoteleostei</taxon>
        <taxon>Acanthomorphata</taxon>
        <taxon>Anabantaria</taxon>
        <taxon>Anabantiformes</taxon>
        <taxon>Channoidei</taxon>
        <taxon>Channidae</taxon>
        <taxon>Channa</taxon>
    </lineage>
</organism>
<dbReference type="Proteomes" id="UP001187415">
    <property type="component" value="Unassembled WGS sequence"/>
</dbReference>
<dbReference type="EMBL" id="JAUPFM010000156">
    <property type="protein sequence ID" value="KAK2811899.1"/>
    <property type="molecule type" value="Genomic_DNA"/>
</dbReference>
<keyword evidence="3" id="KW-1185">Reference proteome</keyword>
<name>A0AA88LED6_CHASR</name>
<comment type="caution">
    <text evidence="2">The sequence shown here is derived from an EMBL/GenBank/DDBJ whole genome shotgun (WGS) entry which is preliminary data.</text>
</comment>
<feature type="region of interest" description="Disordered" evidence="1">
    <location>
        <begin position="318"/>
        <end position="350"/>
    </location>
</feature>
<feature type="compositionally biased region" description="Polar residues" evidence="1">
    <location>
        <begin position="366"/>
        <end position="385"/>
    </location>
</feature>
<proteinExistence type="predicted"/>
<feature type="compositionally biased region" description="Basic and acidic residues" evidence="1">
    <location>
        <begin position="510"/>
        <end position="526"/>
    </location>
</feature>
<evidence type="ECO:0000256" key="1">
    <source>
        <dbReference type="SAM" id="MobiDB-lite"/>
    </source>
</evidence>
<feature type="region of interest" description="Disordered" evidence="1">
    <location>
        <begin position="245"/>
        <end position="270"/>
    </location>
</feature>
<feature type="region of interest" description="Disordered" evidence="1">
    <location>
        <begin position="510"/>
        <end position="690"/>
    </location>
</feature>
<feature type="compositionally biased region" description="Polar residues" evidence="1">
    <location>
        <begin position="677"/>
        <end position="690"/>
    </location>
</feature>
<protein>
    <submittedName>
        <fullName evidence="2">Uncharacterized protein</fullName>
    </submittedName>
</protein>
<gene>
    <name evidence="2" type="ORF">Q5P01_000121</name>
</gene>
<sequence length="690" mass="76045">MPKQHLEQTLHNLVRTHRAREAAMVRARGDLRGIGLSAPMEPRVDCIGLERVNRDKSVVLHVVSTLERGWQSLEYWLTNDADTQLRDASIVGRVLAGVLGSLRDLRLSDQRPCRVLYADDADRPPKLSLAFLVHKETGETMSLLPYVSMPRIYRASLLPQDEAQFARVLKLALGVLNAGTRGIRTASDGSLRDTIVRFCNGGPVDEDEWTRLMSTVAGGVRRVSLREPPSAEWLGPASRTKSHLEDRFAWLTSPPTSKEKKRKGDRANEGNGVGEVCLLEVLRDSELTRRGPPGTLPELCDALCAFLSRAQRQAWAAAGRGRGAQLAEPSSPPVPGPSSARQRKRTNETQDCPDVAQKFIEDLNSHLSQGSQESTCAETSIQRTTTYRDEDLPSSGVGGRDRQDPGARIRWEIADNLVLTSREIAYYDMQMDEEAERTTASSGSVLTAGGMSLEGEEDLCSSDINPFFSRTSAVNRTPDTDVLQRAVEMYLPEGIPREVEEMYQEYHRTWSPDRSGSVDEAYRGESRTSASERSATSVSGSIFGDRASSERFRSERPSATGARVLDEPSLEEPPQGPDPAELIEGMRTTARPSRGSGPAGGAPVRLRPRERSPTRPHLARQPNEVEIEGAHKGGAGSLEPRALPQDDILGLRRHQDFTQASFGAARPRISRLRESPQSRTAQTSTRWHLG</sequence>
<dbReference type="AlphaFoldDB" id="A0AA88LED6"/>
<evidence type="ECO:0000313" key="3">
    <source>
        <dbReference type="Proteomes" id="UP001187415"/>
    </source>
</evidence>
<accession>A0AA88LED6</accession>
<reference evidence="2" key="1">
    <citation type="submission" date="2023-07" db="EMBL/GenBank/DDBJ databases">
        <title>Chromosome-level Genome Assembly of Striped Snakehead (Channa striata).</title>
        <authorList>
            <person name="Liu H."/>
        </authorList>
    </citation>
    <scope>NUCLEOTIDE SEQUENCE</scope>
    <source>
        <strain evidence="2">Gz</strain>
        <tissue evidence="2">Muscle</tissue>
    </source>
</reference>
<feature type="region of interest" description="Disordered" evidence="1">
    <location>
        <begin position="366"/>
        <end position="404"/>
    </location>
</feature>
<evidence type="ECO:0000313" key="2">
    <source>
        <dbReference type="EMBL" id="KAK2811899.1"/>
    </source>
</evidence>
<feature type="compositionally biased region" description="Low complexity" evidence="1">
    <location>
        <begin position="318"/>
        <end position="329"/>
    </location>
</feature>
<feature type="compositionally biased region" description="Low complexity" evidence="1">
    <location>
        <begin position="527"/>
        <end position="541"/>
    </location>
</feature>